<reference evidence="13" key="1">
    <citation type="journal article" date="2014" name="Int. J. Syst. Evol. Microbiol.">
        <title>Complete genome sequence of Corynebacterium casei LMG S-19264T (=DSM 44701T), isolated from a smear-ripened cheese.</title>
        <authorList>
            <consortium name="US DOE Joint Genome Institute (JGI-PGF)"/>
            <person name="Walter F."/>
            <person name="Albersmeier A."/>
            <person name="Kalinowski J."/>
            <person name="Ruckert C."/>
        </authorList>
    </citation>
    <scope>NUCLEOTIDE SEQUENCE</scope>
    <source>
        <strain evidence="13">VKM Ac-1401</strain>
    </source>
</reference>
<organism evidence="13 14">
    <name type="scientific">Leifsonia poae</name>
    <dbReference type="NCBI Taxonomy" id="110933"/>
    <lineage>
        <taxon>Bacteria</taxon>
        <taxon>Bacillati</taxon>
        <taxon>Actinomycetota</taxon>
        <taxon>Actinomycetes</taxon>
        <taxon>Micrococcales</taxon>
        <taxon>Microbacteriaceae</taxon>
        <taxon>Leifsonia</taxon>
    </lineage>
</organism>
<evidence type="ECO:0000259" key="12">
    <source>
        <dbReference type="Pfam" id="PF20659"/>
    </source>
</evidence>
<dbReference type="InterPro" id="IPR048356">
    <property type="entry name" value="MS_N"/>
</dbReference>
<keyword evidence="3 9" id="KW-0329">Glyoxylate bypass</keyword>
<dbReference type="NCBIfam" id="TIGR01344">
    <property type="entry name" value="malate_syn_A"/>
    <property type="match status" value="1"/>
</dbReference>
<dbReference type="FunFam" id="1.20.1220.12:FF:000001">
    <property type="entry name" value="Malate synthase"/>
    <property type="match status" value="1"/>
</dbReference>
<evidence type="ECO:0000256" key="2">
    <source>
        <dbReference type="ARBA" id="ARBA00012636"/>
    </source>
</evidence>
<dbReference type="Proteomes" id="UP001142372">
    <property type="component" value="Unassembled WGS sequence"/>
</dbReference>
<keyword evidence="14" id="KW-1185">Reference proteome</keyword>
<name>A0A9W6LY41_9MICO</name>
<feature type="domain" description="Malate synthase C-terminal" evidence="12">
    <location>
        <begin position="417"/>
        <end position="527"/>
    </location>
</feature>
<dbReference type="GO" id="GO:0004474">
    <property type="term" value="F:malate synthase activity"/>
    <property type="evidence" value="ECO:0007669"/>
    <property type="project" value="UniProtKB-EC"/>
</dbReference>
<evidence type="ECO:0000256" key="8">
    <source>
        <dbReference type="PIRSR" id="PIRSR001363-1"/>
    </source>
</evidence>
<dbReference type="InterPro" id="IPR001465">
    <property type="entry name" value="Malate_synthase_TIM"/>
</dbReference>
<reference evidence="13" key="2">
    <citation type="submission" date="2023-01" db="EMBL/GenBank/DDBJ databases">
        <authorList>
            <person name="Sun Q."/>
            <person name="Evtushenko L."/>
        </authorList>
    </citation>
    <scope>NUCLEOTIDE SEQUENCE</scope>
    <source>
        <strain evidence="13">VKM Ac-1401</strain>
    </source>
</reference>
<evidence type="ECO:0000256" key="9">
    <source>
        <dbReference type="RuleBase" id="RU000555"/>
    </source>
</evidence>
<accession>A0A9W6LY41</accession>
<dbReference type="Pfam" id="PF20656">
    <property type="entry name" value="MS_N"/>
    <property type="match status" value="1"/>
</dbReference>
<evidence type="ECO:0000259" key="11">
    <source>
        <dbReference type="Pfam" id="PF20656"/>
    </source>
</evidence>
<evidence type="ECO:0000256" key="7">
    <source>
        <dbReference type="ARBA" id="ARBA00068441"/>
    </source>
</evidence>
<dbReference type="InterPro" id="IPR006252">
    <property type="entry name" value="Malate_synthA"/>
</dbReference>
<dbReference type="InterPro" id="IPR011076">
    <property type="entry name" value="Malate_synth_sf"/>
</dbReference>
<evidence type="ECO:0000256" key="6">
    <source>
        <dbReference type="ARBA" id="ARBA00047918"/>
    </source>
</evidence>
<feature type="active site" description="Proton acceptor" evidence="8">
    <location>
        <position position="161"/>
    </location>
</feature>
<evidence type="ECO:0000256" key="1">
    <source>
        <dbReference type="ARBA" id="ARBA00006394"/>
    </source>
</evidence>
<comment type="pathway">
    <text evidence="9">Carbohydrate metabolism; glyoxylate cycle; (S)-malate from isocitrate: step 2/2.</text>
</comment>
<dbReference type="SUPFAM" id="SSF51645">
    <property type="entry name" value="Malate synthase G"/>
    <property type="match status" value="1"/>
</dbReference>
<evidence type="ECO:0000256" key="5">
    <source>
        <dbReference type="ARBA" id="ARBA00022679"/>
    </source>
</evidence>
<evidence type="ECO:0000313" key="13">
    <source>
        <dbReference type="EMBL" id="GLJ74445.1"/>
    </source>
</evidence>
<dbReference type="InterPro" id="IPR019830">
    <property type="entry name" value="Malate_synthase_CS"/>
</dbReference>
<feature type="domain" description="Malate synthase N-terminal" evidence="11">
    <location>
        <begin position="3"/>
        <end position="62"/>
    </location>
</feature>
<sequence>MIEITGSTGERFDEILTPDAIAFIDHLHQAFAGRRQELLLERLRKRTDAANGRDPKFLTTTAAIREDPTWRVAGAGPGLADRRVEITGPTDPKMAINALNSGARVWLADLEDATSPTWGNVIGGQLSLHDAVRSNIRFTSQEGKEYRVTTPPELTPTIVMRPRGWHLVEKHLSFTDRAGRTSPASASLVDFGLYFWHNAHELVAAGRGPYFYLPKLESHEEARLWNDIFVFAQQRIGMATGTIRATVLIETIQASFEMEEILYELREHCAGLNAGRWDYIFSIIKTFLARGRRFAFPDRDRITMTVPFMRAYTELLVATCHKRGAHAIGGMSALIPNRRDAVATERALARVADDKRREARDGFDGTWVAHPDLIPTALAEFDAVLGERPNQVDRLRDDVSVTAGDLLDVATAGGTVTLDGVRANVSVALRYIEAWLRGIGAVAIDNLMEDAATAEISRSLLRQWIENRVVTDEGWPVDRELVTGILDTELAALRETPGSRFDDAAEVLREVSLGEDFPTFLTIGAYARYLADDDADDDADDEIDEALAVAV</sequence>
<dbReference type="PROSITE" id="PS00510">
    <property type="entry name" value="MALATE_SYNTHASE"/>
    <property type="match status" value="1"/>
</dbReference>
<dbReference type="GO" id="GO:0006097">
    <property type="term" value="P:glyoxylate cycle"/>
    <property type="evidence" value="ECO:0007669"/>
    <property type="project" value="UniProtKB-KW"/>
</dbReference>
<dbReference type="Gene3D" id="3.20.20.360">
    <property type="entry name" value="Malate synthase, domain 3"/>
    <property type="match status" value="1"/>
</dbReference>
<dbReference type="FunFam" id="3.20.20.360:FF:000001">
    <property type="entry name" value="Malate synthase"/>
    <property type="match status" value="1"/>
</dbReference>
<dbReference type="InterPro" id="IPR044856">
    <property type="entry name" value="Malate_synth_C_sf"/>
</dbReference>
<dbReference type="RefSeq" id="WP_271175161.1">
    <property type="nucleotide sequence ID" value="NZ_BAAAJO010000001.1"/>
</dbReference>
<comment type="caution">
    <text evidence="13">The sequence shown here is derived from an EMBL/GenBank/DDBJ whole genome shotgun (WGS) entry which is preliminary data.</text>
</comment>
<feature type="domain" description="Malate synthase TIM barrel" evidence="10">
    <location>
        <begin position="157"/>
        <end position="408"/>
    </location>
</feature>
<feature type="active site" description="Proton donor" evidence="8">
    <location>
        <position position="450"/>
    </location>
</feature>
<dbReference type="EC" id="2.3.3.9" evidence="2 9"/>
<comment type="catalytic activity">
    <reaction evidence="6 9">
        <text>glyoxylate + acetyl-CoA + H2O = (S)-malate + CoA + H(+)</text>
        <dbReference type="Rhea" id="RHEA:18181"/>
        <dbReference type="ChEBI" id="CHEBI:15377"/>
        <dbReference type="ChEBI" id="CHEBI:15378"/>
        <dbReference type="ChEBI" id="CHEBI:15589"/>
        <dbReference type="ChEBI" id="CHEBI:36655"/>
        <dbReference type="ChEBI" id="CHEBI:57287"/>
        <dbReference type="ChEBI" id="CHEBI:57288"/>
        <dbReference type="EC" id="2.3.3.9"/>
    </reaction>
</comment>
<dbReference type="CDD" id="cd00727">
    <property type="entry name" value="malate_synt_A"/>
    <property type="match status" value="1"/>
</dbReference>
<dbReference type="EMBL" id="BSEN01000001">
    <property type="protein sequence ID" value="GLJ74445.1"/>
    <property type="molecule type" value="Genomic_DNA"/>
</dbReference>
<dbReference type="Pfam" id="PF01274">
    <property type="entry name" value="MS_TIM-barrel"/>
    <property type="match status" value="1"/>
</dbReference>
<proteinExistence type="inferred from homology"/>
<dbReference type="Gene3D" id="1.20.1220.12">
    <property type="entry name" value="Malate synthase, domain III"/>
    <property type="match status" value="1"/>
</dbReference>
<dbReference type="Pfam" id="PF20659">
    <property type="entry name" value="MS_C"/>
    <property type="match status" value="1"/>
</dbReference>
<gene>
    <name evidence="13" type="primary">aceB</name>
    <name evidence="13" type="ORF">GCM10017584_00180</name>
</gene>
<protein>
    <recommendedName>
        <fullName evidence="7 9">Malate synthase</fullName>
        <ecNumber evidence="2 9">2.3.3.9</ecNumber>
    </recommendedName>
</protein>
<dbReference type="PANTHER" id="PTHR42902:SF1">
    <property type="entry name" value="MALATE SYNTHASE 1-RELATED"/>
    <property type="match status" value="1"/>
</dbReference>
<evidence type="ECO:0000313" key="14">
    <source>
        <dbReference type="Proteomes" id="UP001142372"/>
    </source>
</evidence>
<dbReference type="PIRSF" id="PIRSF001363">
    <property type="entry name" value="Malate_synth"/>
    <property type="match status" value="1"/>
</dbReference>
<dbReference type="GO" id="GO:0005737">
    <property type="term" value="C:cytoplasm"/>
    <property type="evidence" value="ECO:0007669"/>
    <property type="project" value="TreeGrafter"/>
</dbReference>
<dbReference type="InterPro" id="IPR046363">
    <property type="entry name" value="MS_N_TIM-barrel_dom"/>
</dbReference>
<dbReference type="PANTHER" id="PTHR42902">
    <property type="entry name" value="MALATE SYNTHASE"/>
    <property type="match status" value="1"/>
</dbReference>
<evidence type="ECO:0000256" key="4">
    <source>
        <dbReference type="ARBA" id="ARBA00022532"/>
    </source>
</evidence>
<dbReference type="AlphaFoldDB" id="A0A9W6LY41"/>
<keyword evidence="5 9" id="KW-0808">Transferase</keyword>
<evidence type="ECO:0000259" key="10">
    <source>
        <dbReference type="Pfam" id="PF01274"/>
    </source>
</evidence>
<keyword evidence="4 9" id="KW-0816">Tricarboxylic acid cycle</keyword>
<evidence type="ECO:0000256" key="3">
    <source>
        <dbReference type="ARBA" id="ARBA00022435"/>
    </source>
</evidence>
<dbReference type="GO" id="GO:0006099">
    <property type="term" value="P:tricarboxylic acid cycle"/>
    <property type="evidence" value="ECO:0007669"/>
    <property type="project" value="UniProtKB-KW"/>
</dbReference>
<comment type="similarity">
    <text evidence="1 9">Belongs to the malate synthase family.</text>
</comment>
<dbReference type="InterPro" id="IPR048355">
    <property type="entry name" value="MS_C"/>
</dbReference>